<evidence type="ECO:0008006" key="5">
    <source>
        <dbReference type="Google" id="ProtNLM"/>
    </source>
</evidence>
<dbReference type="EMBL" id="LGFT01000056">
    <property type="protein sequence ID" value="KUK43665.1"/>
    <property type="molecule type" value="Genomic_DNA"/>
</dbReference>
<dbReference type="AlphaFoldDB" id="A0A101FSJ9"/>
<organism evidence="1 4">
    <name type="scientific">Methanothrix harundinacea</name>
    <dbReference type="NCBI Taxonomy" id="301375"/>
    <lineage>
        <taxon>Archaea</taxon>
        <taxon>Methanobacteriati</taxon>
        <taxon>Methanobacteriota</taxon>
        <taxon>Stenosarchaea group</taxon>
        <taxon>Methanomicrobia</taxon>
        <taxon>Methanotrichales</taxon>
        <taxon>Methanotrichaceae</taxon>
        <taxon>Methanothrix</taxon>
    </lineage>
</organism>
<name>A0A101FSJ9_9EURY</name>
<gene>
    <name evidence="1" type="ORF">XD72_1965</name>
    <name evidence="2" type="ORF">XE07_2105</name>
</gene>
<reference evidence="3 4" key="2">
    <citation type="journal article" date="2015" name="MBio">
        <title>Genome-Resolved Metagenomic Analysis Reveals Roles for Candidate Phyla and Other Microbial Community Members in Biogeochemical Transformations in Oil Reservoirs.</title>
        <authorList>
            <person name="Hu P."/>
            <person name="Tom L."/>
            <person name="Singh A."/>
            <person name="Thomas B.C."/>
            <person name="Baker B.J."/>
            <person name="Piceno Y.M."/>
            <person name="Andersen G.L."/>
            <person name="Banfield J.F."/>
        </authorList>
    </citation>
    <scope>NUCLEOTIDE SEQUENCE [LARGE SCALE GENOMIC DNA]</scope>
    <source>
        <strain evidence="1">57_489</strain>
    </source>
</reference>
<comment type="caution">
    <text evidence="1">The sequence shown here is derived from an EMBL/GenBank/DDBJ whole genome shotgun (WGS) entry which is preliminary data.</text>
</comment>
<dbReference type="Proteomes" id="UP000053961">
    <property type="component" value="Unassembled WGS sequence"/>
</dbReference>
<evidence type="ECO:0000313" key="3">
    <source>
        <dbReference type="Proteomes" id="UP000053961"/>
    </source>
</evidence>
<evidence type="ECO:0000313" key="1">
    <source>
        <dbReference type="EMBL" id="KUK43665.1"/>
    </source>
</evidence>
<sequence>MKRWIVLILLALVLGSGSSSAHRMFVGQKINVETYAIFDDGTPANDALVKVYRENATTGLYDLYCEDQADSSGKYALSLPGKGTGNWLIEFSAGGHKEELPIAISDERYDASTAKVVALAMLPMTFLVWRGRRKR</sequence>
<evidence type="ECO:0000313" key="4">
    <source>
        <dbReference type="Proteomes" id="UP000057043"/>
    </source>
</evidence>
<proteinExistence type="predicted"/>
<evidence type="ECO:0000313" key="2">
    <source>
        <dbReference type="EMBL" id="KUK94581.1"/>
    </source>
</evidence>
<dbReference type="EMBL" id="LGHB01000047">
    <property type="protein sequence ID" value="KUK94581.1"/>
    <property type="molecule type" value="Genomic_DNA"/>
</dbReference>
<protein>
    <recommendedName>
        <fullName evidence="5">Nickel transport protein</fullName>
    </recommendedName>
</protein>
<reference evidence="2" key="1">
    <citation type="journal article" date="2015" name="MBio">
        <title>Genome-resolved metagenomic analysis reveals roles for candidate phyla and other microbial community members in biogeochemical transformations in oil reservoirs.</title>
        <authorList>
            <person name="Hu P."/>
            <person name="Tom L."/>
            <person name="Singh A."/>
            <person name="Thomas B.C."/>
            <person name="Baker B.J."/>
            <person name="Piceno Y.M."/>
            <person name="Andersen G.L."/>
            <person name="Banfield J.F."/>
        </authorList>
    </citation>
    <scope>NUCLEOTIDE SEQUENCE [LARGE SCALE GENOMIC DNA]</scope>
    <source>
        <strain evidence="2">56_747</strain>
    </source>
</reference>
<dbReference type="Proteomes" id="UP000057043">
    <property type="component" value="Unassembled WGS sequence"/>
</dbReference>
<accession>A0A101FSJ9</accession>
<dbReference type="PATRIC" id="fig|301375.6.peg.2158"/>